<dbReference type="EMBL" id="JAHWGI010001279">
    <property type="protein sequence ID" value="KAK3927190.1"/>
    <property type="molecule type" value="Genomic_DNA"/>
</dbReference>
<evidence type="ECO:0000313" key="3">
    <source>
        <dbReference type="Proteomes" id="UP001219518"/>
    </source>
</evidence>
<feature type="region of interest" description="Disordered" evidence="1">
    <location>
        <begin position="241"/>
        <end position="319"/>
    </location>
</feature>
<accession>A0AAE1HTJ8</accession>
<name>A0AAE1HTJ8_9NEOP</name>
<feature type="compositionally biased region" description="Basic residues" evidence="1">
    <location>
        <begin position="487"/>
        <end position="496"/>
    </location>
</feature>
<feature type="compositionally biased region" description="Basic and acidic residues" evidence="1">
    <location>
        <begin position="271"/>
        <end position="282"/>
    </location>
</feature>
<feature type="region of interest" description="Disordered" evidence="1">
    <location>
        <begin position="457"/>
        <end position="553"/>
    </location>
</feature>
<dbReference type="AlphaFoldDB" id="A0AAE1HTJ8"/>
<protein>
    <submittedName>
        <fullName evidence="2">Coiled-coil domain-containing protein 149-A</fullName>
    </submittedName>
</protein>
<evidence type="ECO:0000256" key="1">
    <source>
        <dbReference type="SAM" id="MobiDB-lite"/>
    </source>
</evidence>
<feature type="region of interest" description="Disordered" evidence="1">
    <location>
        <begin position="148"/>
        <end position="208"/>
    </location>
</feature>
<reference evidence="2" key="2">
    <citation type="journal article" date="2023" name="BMC Genomics">
        <title>Pest status, molecular evolution, and epigenetic factors derived from the genome assembly of Frankliniella fusca, a thysanopteran phytovirus vector.</title>
        <authorList>
            <person name="Catto M.A."/>
            <person name="Labadie P.E."/>
            <person name="Jacobson A.L."/>
            <person name="Kennedy G.G."/>
            <person name="Srinivasan R."/>
            <person name="Hunt B.G."/>
        </authorList>
    </citation>
    <scope>NUCLEOTIDE SEQUENCE</scope>
    <source>
        <strain evidence="2">PL_HMW_Pooled</strain>
    </source>
</reference>
<proteinExistence type="predicted"/>
<feature type="compositionally biased region" description="Basic and acidic residues" evidence="1">
    <location>
        <begin position="304"/>
        <end position="315"/>
    </location>
</feature>
<sequence>MGTATAEGGMDMDMAAEGDTGMATGEGTAMVVTEAGTVATGAMATGDMATAGMVMGGMVMGVMATGVMATGVMATGTGTAIEGKSTLVCSHGHGPGNELLCVESKNLIQDENKESKHFYEHESYGAKDEKYKKKESLKHAAQEVVDGYTETHKKDKGGSSTGPGLGHSGALVAADTVQAGEDKSQLADEAPTVSAEASNPGASVEDHPVGVGHVASFQQDYHHHHHANLHSQLPTYQPHNEQWIPIRPSSPLAGAGPGPEPAAGEGGASDSGREHDVGHADGHGGQGPLGGHPDALEGTAAPDHGGDSSEGRPLHFDAPASTLPTQVLGISHSYQPLQTFIGEGTGPGQGAKATSSVTMQFGDLTWSSVRGPGPGPGRGRGSHLDGTEDAARLQHNAVGPSGYEVVERPADLSAEVHLTTLSPLSALGATGHAAESSAAAPGPSEEAVALYYQNEDKSEADGDAELVDAPPPPRKRGRVRYGDQLRPGRRRKRPRGPRPQVADDRGQDDDETARSSAEPRGPGAAANQEEDDHDAIGVVKQPSTGADDTEELAQETSKLLDELKESKAVRRRLRQRPRIMTETGHILRGLEVKETLKADKWR</sequence>
<reference evidence="2" key="1">
    <citation type="submission" date="2021-07" db="EMBL/GenBank/DDBJ databases">
        <authorList>
            <person name="Catto M.A."/>
            <person name="Jacobson A."/>
            <person name="Kennedy G."/>
            <person name="Labadie P."/>
            <person name="Hunt B.G."/>
            <person name="Srinivasan R."/>
        </authorList>
    </citation>
    <scope>NUCLEOTIDE SEQUENCE</scope>
    <source>
        <strain evidence="2">PL_HMW_Pooled</strain>
        <tissue evidence="2">Head</tissue>
    </source>
</reference>
<dbReference type="Proteomes" id="UP001219518">
    <property type="component" value="Unassembled WGS sequence"/>
</dbReference>
<comment type="caution">
    <text evidence="2">The sequence shown here is derived from an EMBL/GenBank/DDBJ whole genome shotgun (WGS) entry which is preliminary data.</text>
</comment>
<evidence type="ECO:0000313" key="2">
    <source>
        <dbReference type="EMBL" id="KAK3927190.1"/>
    </source>
</evidence>
<gene>
    <name evidence="2" type="ORF">KUF71_015496</name>
</gene>
<organism evidence="2 3">
    <name type="scientific">Frankliniella fusca</name>
    <dbReference type="NCBI Taxonomy" id="407009"/>
    <lineage>
        <taxon>Eukaryota</taxon>
        <taxon>Metazoa</taxon>
        <taxon>Ecdysozoa</taxon>
        <taxon>Arthropoda</taxon>
        <taxon>Hexapoda</taxon>
        <taxon>Insecta</taxon>
        <taxon>Pterygota</taxon>
        <taxon>Neoptera</taxon>
        <taxon>Paraneoptera</taxon>
        <taxon>Thysanoptera</taxon>
        <taxon>Terebrantia</taxon>
        <taxon>Thripoidea</taxon>
        <taxon>Thripidae</taxon>
        <taxon>Frankliniella</taxon>
    </lineage>
</organism>
<keyword evidence="3" id="KW-1185">Reference proteome</keyword>